<dbReference type="SUPFAM" id="SSF81321">
    <property type="entry name" value="Family A G protein-coupled receptor-like"/>
    <property type="match status" value="1"/>
</dbReference>
<keyword evidence="3 9" id="KW-1133">Transmembrane helix</keyword>
<feature type="transmembrane region" description="Helical" evidence="9">
    <location>
        <begin position="200"/>
        <end position="222"/>
    </location>
</feature>
<dbReference type="InterPro" id="IPR000276">
    <property type="entry name" value="GPCR_Rhodpsn"/>
</dbReference>
<feature type="transmembrane region" description="Helical" evidence="9">
    <location>
        <begin position="106"/>
        <end position="125"/>
    </location>
</feature>
<feature type="transmembrane region" description="Helical" evidence="9">
    <location>
        <begin position="23"/>
        <end position="50"/>
    </location>
</feature>
<feature type="domain" description="G-protein coupled receptors family 1 profile" evidence="10">
    <location>
        <begin position="44"/>
        <end position="295"/>
    </location>
</feature>
<keyword evidence="8" id="KW-0716">Sensory transduction</keyword>
<accession>A0A1W0X9J3</accession>
<dbReference type="CDD" id="cd00637">
    <property type="entry name" value="7tm_classA_rhodopsin-like"/>
    <property type="match status" value="1"/>
</dbReference>
<name>A0A1W0X9J3_HYPEX</name>
<comment type="subcellular location">
    <subcellularLocation>
        <location evidence="1">Membrane</location>
        <topology evidence="1">Multi-pass membrane protein</topology>
    </subcellularLocation>
</comment>
<evidence type="ECO:0000313" key="11">
    <source>
        <dbReference type="EMBL" id="OQV24196.1"/>
    </source>
</evidence>
<dbReference type="PROSITE" id="PS50262">
    <property type="entry name" value="G_PROTEIN_RECEP_F1_2"/>
    <property type="match status" value="1"/>
</dbReference>
<evidence type="ECO:0000256" key="2">
    <source>
        <dbReference type="ARBA" id="ARBA00022692"/>
    </source>
</evidence>
<feature type="transmembrane region" description="Helical" evidence="9">
    <location>
        <begin position="146"/>
        <end position="169"/>
    </location>
</feature>
<keyword evidence="2 9" id="KW-0812">Transmembrane</keyword>
<evidence type="ECO:0000256" key="3">
    <source>
        <dbReference type="ARBA" id="ARBA00022989"/>
    </source>
</evidence>
<keyword evidence="8" id="KW-0844">Vision</keyword>
<comment type="caution">
    <text evidence="11">The sequence shown here is derived from an EMBL/GenBank/DDBJ whole genome shotgun (WGS) entry which is preliminary data.</text>
</comment>
<feature type="transmembrane region" description="Helical" evidence="9">
    <location>
        <begin position="243"/>
        <end position="264"/>
    </location>
</feature>
<dbReference type="InterPro" id="IPR017452">
    <property type="entry name" value="GPCR_Rhodpsn_7TM"/>
</dbReference>
<evidence type="ECO:0000313" key="12">
    <source>
        <dbReference type="Proteomes" id="UP000192578"/>
    </source>
</evidence>
<evidence type="ECO:0000256" key="5">
    <source>
        <dbReference type="ARBA" id="ARBA00023136"/>
    </source>
</evidence>
<evidence type="ECO:0000259" key="10">
    <source>
        <dbReference type="PROSITE" id="PS50262"/>
    </source>
</evidence>
<dbReference type="Proteomes" id="UP000192578">
    <property type="component" value="Unassembled WGS sequence"/>
</dbReference>
<dbReference type="GO" id="GO:0007601">
    <property type="term" value="P:visual perception"/>
    <property type="evidence" value="ECO:0007669"/>
    <property type="project" value="UniProtKB-KW"/>
</dbReference>
<keyword evidence="4" id="KW-0297">G-protein coupled receptor</keyword>
<dbReference type="Pfam" id="PF00001">
    <property type="entry name" value="7tm_1"/>
    <property type="match status" value="1"/>
</dbReference>
<keyword evidence="7" id="KW-0807">Transducer</keyword>
<evidence type="ECO:0000256" key="1">
    <source>
        <dbReference type="ARBA" id="ARBA00004141"/>
    </source>
</evidence>
<evidence type="ECO:0000256" key="9">
    <source>
        <dbReference type="SAM" id="Phobius"/>
    </source>
</evidence>
<organism evidence="11 12">
    <name type="scientific">Hypsibius exemplaris</name>
    <name type="common">Freshwater tardigrade</name>
    <dbReference type="NCBI Taxonomy" id="2072580"/>
    <lineage>
        <taxon>Eukaryota</taxon>
        <taxon>Metazoa</taxon>
        <taxon>Ecdysozoa</taxon>
        <taxon>Tardigrada</taxon>
        <taxon>Eutardigrada</taxon>
        <taxon>Parachela</taxon>
        <taxon>Hypsibioidea</taxon>
        <taxon>Hypsibiidae</taxon>
        <taxon>Hypsibius</taxon>
    </lineage>
</organism>
<keyword evidence="5 9" id="KW-0472">Membrane</keyword>
<gene>
    <name evidence="11" type="ORF">BV898_02143</name>
</gene>
<evidence type="ECO:0000256" key="8">
    <source>
        <dbReference type="ARBA" id="ARBA00023305"/>
    </source>
</evidence>
<evidence type="ECO:0000256" key="6">
    <source>
        <dbReference type="ARBA" id="ARBA00023170"/>
    </source>
</evidence>
<evidence type="ECO:0000256" key="4">
    <source>
        <dbReference type="ARBA" id="ARBA00023040"/>
    </source>
</evidence>
<sequence length="390" mass="43084">MNTSQGIRNTSNNSTQAVNDQSLLFSLIIWTVIGLTVNAVGAIGHAVLLWATFAYRPLRAAANWPLMAHNIGLDLIMTVISNSGAVIVTFKAYLQPLTPLFCHVWGPIRFLTICVCTWTHCVLAVNRFLGMVSPACYKHFVTRKALLTGIVFPWFIGATYVFFPAAGLFSRYKSDGLWSIGCFFFTDSPAHKAYGSVMNLYLPLTISGICYCLVAIHARVALRVRLGQAGPLVDRNARNRYETSKVLLLCFLWYFTPNLATIGFNNSDQTAEKRVLIIKGLMLAVSTVAVNPLFFLAVSSMYRQGSIYVIKLCLRRLQAWSSQIRCPVGACNILRIAAQIWPLTTSSETTQVTDNRDGSVLVLRRTGRATEREAIGGPNVPPTSALTIKY</sequence>
<keyword evidence="12" id="KW-1185">Reference proteome</keyword>
<dbReference type="GO" id="GO:0004930">
    <property type="term" value="F:G protein-coupled receptor activity"/>
    <property type="evidence" value="ECO:0007669"/>
    <property type="project" value="UniProtKB-KW"/>
</dbReference>
<dbReference type="Gene3D" id="1.20.1070.10">
    <property type="entry name" value="Rhodopsin 7-helix transmembrane proteins"/>
    <property type="match status" value="1"/>
</dbReference>
<dbReference type="InterPro" id="IPR050125">
    <property type="entry name" value="GPCR_opsins"/>
</dbReference>
<dbReference type="EMBL" id="MTYJ01000008">
    <property type="protein sequence ID" value="OQV24196.1"/>
    <property type="molecule type" value="Genomic_DNA"/>
</dbReference>
<dbReference type="AlphaFoldDB" id="A0A1W0X9J3"/>
<proteinExistence type="predicted"/>
<evidence type="ECO:0000256" key="7">
    <source>
        <dbReference type="ARBA" id="ARBA00023224"/>
    </source>
</evidence>
<dbReference type="PANTHER" id="PTHR24240">
    <property type="entry name" value="OPSIN"/>
    <property type="match status" value="1"/>
</dbReference>
<dbReference type="OrthoDB" id="5952950at2759"/>
<feature type="transmembrane region" description="Helical" evidence="9">
    <location>
        <begin position="71"/>
        <end position="94"/>
    </location>
</feature>
<protein>
    <recommendedName>
        <fullName evidence="10">G-protein coupled receptors family 1 profile domain-containing protein</fullName>
    </recommendedName>
</protein>
<dbReference type="GO" id="GO:0016020">
    <property type="term" value="C:membrane"/>
    <property type="evidence" value="ECO:0007669"/>
    <property type="project" value="UniProtKB-SubCell"/>
</dbReference>
<reference evidence="12" key="1">
    <citation type="submission" date="2017-01" db="EMBL/GenBank/DDBJ databases">
        <title>Comparative genomics of anhydrobiosis in the tardigrade Hypsibius dujardini.</title>
        <authorList>
            <person name="Yoshida Y."/>
            <person name="Koutsovoulos G."/>
            <person name="Laetsch D."/>
            <person name="Stevens L."/>
            <person name="Kumar S."/>
            <person name="Horikawa D."/>
            <person name="Ishino K."/>
            <person name="Komine S."/>
            <person name="Tomita M."/>
            <person name="Blaxter M."/>
            <person name="Arakawa K."/>
        </authorList>
    </citation>
    <scope>NUCLEOTIDE SEQUENCE [LARGE SCALE GENOMIC DNA]</scope>
    <source>
        <strain evidence="12">Z151</strain>
    </source>
</reference>
<feature type="transmembrane region" description="Helical" evidence="9">
    <location>
        <begin position="276"/>
        <end position="298"/>
    </location>
</feature>
<keyword evidence="6" id="KW-0675">Receptor</keyword>